<name>A0A9E8MKS6_9MICO</name>
<dbReference type="Proteomes" id="UP001164706">
    <property type="component" value="Chromosome"/>
</dbReference>
<dbReference type="EMBL" id="CP113089">
    <property type="protein sequence ID" value="WAB81414.1"/>
    <property type="molecule type" value="Genomic_DNA"/>
</dbReference>
<proteinExistence type="predicted"/>
<organism evidence="1 2">
    <name type="scientific">Microcella daejeonensis</name>
    <dbReference type="NCBI Taxonomy" id="2994971"/>
    <lineage>
        <taxon>Bacteria</taxon>
        <taxon>Bacillati</taxon>
        <taxon>Actinomycetota</taxon>
        <taxon>Actinomycetes</taxon>
        <taxon>Micrococcales</taxon>
        <taxon>Microbacteriaceae</taxon>
        <taxon>Microcella</taxon>
    </lineage>
</organism>
<evidence type="ECO:0008006" key="3">
    <source>
        <dbReference type="Google" id="ProtNLM"/>
    </source>
</evidence>
<accession>A0A9E8MKS6</accession>
<keyword evidence="2" id="KW-1185">Reference proteome</keyword>
<reference evidence="1" key="1">
    <citation type="submission" date="2022-11" db="EMBL/GenBank/DDBJ databases">
        <title>Description of Microcella daejonensis nov. sp, isolated from riverside soil.</title>
        <authorList>
            <person name="Molina K.M."/>
            <person name="Kim S.B."/>
        </authorList>
    </citation>
    <scope>NUCLEOTIDE SEQUENCE</scope>
    <source>
        <strain evidence="1">MMS21-STM12</strain>
    </source>
</reference>
<dbReference type="KEGG" id="mdb:OVN18_12905"/>
<evidence type="ECO:0000313" key="2">
    <source>
        <dbReference type="Proteomes" id="UP001164706"/>
    </source>
</evidence>
<evidence type="ECO:0000313" key="1">
    <source>
        <dbReference type="EMBL" id="WAB81414.1"/>
    </source>
</evidence>
<dbReference type="AlphaFoldDB" id="A0A9E8MKS6"/>
<gene>
    <name evidence="1" type="ORF">OVN18_12905</name>
</gene>
<protein>
    <recommendedName>
        <fullName evidence="3">Bacterial Pleckstrin homology domain-containing protein</fullName>
    </recommendedName>
</protein>
<sequence length="121" mass="12312">MPTTLHADPSGITLRLGLIDRVLALRGDARILARDIAAIAVVPDGMAAVAGVRAPGLGVPGARKIGTWRRRQGATLAVVRGRGPALEITATDGPVQRIVVSVHDAAARATALRAALEGSGS</sequence>
<dbReference type="RefSeq" id="WP_267781169.1">
    <property type="nucleotide sequence ID" value="NZ_CP113089.1"/>
</dbReference>